<protein>
    <submittedName>
        <fullName evidence="1">Uncharacterized protein</fullName>
    </submittedName>
</protein>
<evidence type="ECO:0000313" key="1">
    <source>
        <dbReference type="EMBL" id="KAF9642919.1"/>
    </source>
</evidence>
<organism evidence="1 2">
    <name type="scientific">Thelephora ganbajun</name>
    <name type="common">Ganba fungus</name>
    <dbReference type="NCBI Taxonomy" id="370292"/>
    <lineage>
        <taxon>Eukaryota</taxon>
        <taxon>Fungi</taxon>
        <taxon>Dikarya</taxon>
        <taxon>Basidiomycota</taxon>
        <taxon>Agaricomycotina</taxon>
        <taxon>Agaricomycetes</taxon>
        <taxon>Thelephorales</taxon>
        <taxon>Thelephoraceae</taxon>
        <taxon>Thelephora</taxon>
    </lineage>
</organism>
<proteinExistence type="predicted"/>
<comment type="caution">
    <text evidence="1">The sequence shown here is derived from an EMBL/GenBank/DDBJ whole genome shotgun (WGS) entry which is preliminary data.</text>
</comment>
<reference evidence="1" key="1">
    <citation type="submission" date="2019-10" db="EMBL/GenBank/DDBJ databases">
        <authorList>
            <consortium name="DOE Joint Genome Institute"/>
            <person name="Kuo A."/>
            <person name="Miyauchi S."/>
            <person name="Kiss E."/>
            <person name="Drula E."/>
            <person name="Kohler A."/>
            <person name="Sanchez-Garcia M."/>
            <person name="Andreopoulos B."/>
            <person name="Barry K.W."/>
            <person name="Bonito G."/>
            <person name="Buee M."/>
            <person name="Carver A."/>
            <person name="Chen C."/>
            <person name="Cichocki N."/>
            <person name="Clum A."/>
            <person name="Culley D."/>
            <person name="Crous P.W."/>
            <person name="Fauchery L."/>
            <person name="Girlanda M."/>
            <person name="Hayes R."/>
            <person name="Keri Z."/>
            <person name="Labutti K."/>
            <person name="Lipzen A."/>
            <person name="Lombard V."/>
            <person name="Magnuson J."/>
            <person name="Maillard F."/>
            <person name="Morin E."/>
            <person name="Murat C."/>
            <person name="Nolan M."/>
            <person name="Ohm R."/>
            <person name="Pangilinan J."/>
            <person name="Pereira M."/>
            <person name="Perotto S."/>
            <person name="Peter M."/>
            <person name="Riley R."/>
            <person name="Sitrit Y."/>
            <person name="Stielow B."/>
            <person name="Szollosi G."/>
            <person name="Zifcakova L."/>
            <person name="Stursova M."/>
            <person name="Spatafora J.W."/>
            <person name="Tedersoo L."/>
            <person name="Vaario L.-M."/>
            <person name="Yamada A."/>
            <person name="Yan M."/>
            <person name="Wang P."/>
            <person name="Xu J."/>
            <person name="Bruns T."/>
            <person name="Baldrian P."/>
            <person name="Vilgalys R."/>
            <person name="Henrissat B."/>
            <person name="Grigoriev I.V."/>
            <person name="Hibbett D."/>
            <person name="Nagy L.G."/>
            <person name="Martin F.M."/>
        </authorList>
    </citation>
    <scope>NUCLEOTIDE SEQUENCE</scope>
    <source>
        <strain evidence="1">P2</strain>
    </source>
</reference>
<reference evidence="1" key="2">
    <citation type="journal article" date="2020" name="Nat. Commun.">
        <title>Large-scale genome sequencing of mycorrhizal fungi provides insights into the early evolution of symbiotic traits.</title>
        <authorList>
            <person name="Miyauchi S."/>
            <person name="Kiss E."/>
            <person name="Kuo A."/>
            <person name="Drula E."/>
            <person name="Kohler A."/>
            <person name="Sanchez-Garcia M."/>
            <person name="Morin E."/>
            <person name="Andreopoulos B."/>
            <person name="Barry K.W."/>
            <person name="Bonito G."/>
            <person name="Buee M."/>
            <person name="Carver A."/>
            <person name="Chen C."/>
            <person name="Cichocki N."/>
            <person name="Clum A."/>
            <person name="Culley D."/>
            <person name="Crous P.W."/>
            <person name="Fauchery L."/>
            <person name="Girlanda M."/>
            <person name="Hayes R.D."/>
            <person name="Keri Z."/>
            <person name="LaButti K."/>
            <person name="Lipzen A."/>
            <person name="Lombard V."/>
            <person name="Magnuson J."/>
            <person name="Maillard F."/>
            <person name="Murat C."/>
            <person name="Nolan M."/>
            <person name="Ohm R.A."/>
            <person name="Pangilinan J."/>
            <person name="Pereira M.F."/>
            <person name="Perotto S."/>
            <person name="Peter M."/>
            <person name="Pfister S."/>
            <person name="Riley R."/>
            <person name="Sitrit Y."/>
            <person name="Stielow J.B."/>
            <person name="Szollosi G."/>
            <person name="Zifcakova L."/>
            <person name="Stursova M."/>
            <person name="Spatafora J.W."/>
            <person name="Tedersoo L."/>
            <person name="Vaario L.M."/>
            <person name="Yamada A."/>
            <person name="Yan M."/>
            <person name="Wang P."/>
            <person name="Xu J."/>
            <person name="Bruns T."/>
            <person name="Baldrian P."/>
            <person name="Vilgalys R."/>
            <person name="Dunand C."/>
            <person name="Henrissat B."/>
            <person name="Grigoriev I.V."/>
            <person name="Hibbett D."/>
            <person name="Nagy L.G."/>
            <person name="Martin F.M."/>
        </authorList>
    </citation>
    <scope>NUCLEOTIDE SEQUENCE</scope>
    <source>
        <strain evidence="1">P2</strain>
    </source>
</reference>
<sequence length="172" mass="18228">MDIILPTTPQAQCHPVELEDMLELCILPMCLTPSQGPSMSARNVATTDDEPLPVYPGPAQLGPVHPSPGNNTLVGDVPAYPKLTEDSTDPPPTPPAITGLTAKASPTTTSEAVSFTIRSTSPMTKMQSIKLAIEQTSTCWSSRTFLDIHIGQPIQDVLVGLDVATKGLTIKI</sequence>
<gene>
    <name evidence="1" type="ORF">BDM02DRAFT_3192470</name>
</gene>
<dbReference type="EMBL" id="MU118321">
    <property type="protein sequence ID" value="KAF9642919.1"/>
    <property type="molecule type" value="Genomic_DNA"/>
</dbReference>
<dbReference type="Proteomes" id="UP000886501">
    <property type="component" value="Unassembled WGS sequence"/>
</dbReference>
<name>A0ACB6Z0A9_THEGA</name>
<accession>A0ACB6Z0A9</accession>
<evidence type="ECO:0000313" key="2">
    <source>
        <dbReference type="Proteomes" id="UP000886501"/>
    </source>
</evidence>
<keyword evidence="2" id="KW-1185">Reference proteome</keyword>